<sequence length="161" mass="17669">MEGSARASGVRPADVEVEIRRMHDQGATQGETARALGVSPASLSRWSKRAGLFWGIPPRVEFARAERLRAARAQLAEEALADALELRKRLWDKVTEHVVTADGVEKVIHDLPSARAVRDLASAIERLSRISDHESVGATNDAVSMVDALTVQLREWKEANP</sequence>
<keyword evidence="2" id="KW-1185">Reference proteome</keyword>
<evidence type="ECO:0000313" key="2">
    <source>
        <dbReference type="Proteomes" id="UP000550729"/>
    </source>
</evidence>
<protein>
    <recommendedName>
        <fullName evidence="3">Homeodomain-like domain-containing protein</fullName>
    </recommendedName>
</protein>
<reference evidence="1 2" key="1">
    <citation type="submission" date="2020-04" db="EMBL/GenBank/DDBJ databases">
        <title>Gordonia sp. nov. TBRC 11910.</title>
        <authorList>
            <person name="Suriyachadkun C."/>
        </authorList>
    </citation>
    <scope>NUCLEOTIDE SEQUENCE [LARGE SCALE GENOMIC DNA]</scope>
    <source>
        <strain evidence="1 2">TBRC 11910</strain>
    </source>
</reference>
<name>A0A848KQR8_9ACTN</name>
<proteinExistence type="predicted"/>
<evidence type="ECO:0000313" key="1">
    <source>
        <dbReference type="EMBL" id="NMO00582.1"/>
    </source>
</evidence>
<accession>A0A848KQR8</accession>
<dbReference type="AlphaFoldDB" id="A0A848KQR8"/>
<gene>
    <name evidence="1" type="ORF">HH308_05055</name>
</gene>
<dbReference type="EMBL" id="JABBNB010000004">
    <property type="protein sequence ID" value="NMO00582.1"/>
    <property type="molecule type" value="Genomic_DNA"/>
</dbReference>
<organism evidence="1 2">
    <name type="scientific">Gordonia asplenii</name>
    <dbReference type="NCBI Taxonomy" id="2725283"/>
    <lineage>
        <taxon>Bacteria</taxon>
        <taxon>Bacillati</taxon>
        <taxon>Actinomycetota</taxon>
        <taxon>Actinomycetes</taxon>
        <taxon>Mycobacteriales</taxon>
        <taxon>Gordoniaceae</taxon>
        <taxon>Gordonia</taxon>
    </lineage>
</organism>
<evidence type="ECO:0008006" key="3">
    <source>
        <dbReference type="Google" id="ProtNLM"/>
    </source>
</evidence>
<dbReference type="Proteomes" id="UP000550729">
    <property type="component" value="Unassembled WGS sequence"/>
</dbReference>
<dbReference type="RefSeq" id="WP_170193095.1">
    <property type="nucleotide sequence ID" value="NZ_JABBNB010000004.1"/>
</dbReference>
<comment type="caution">
    <text evidence="1">The sequence shown here is derived from an EMBL/GenBank/DDBJ whole genome shotgun (WGS) entry which is preliminary data.</text>
</comment>